<dbReference type="GO" id="GO:0015297">
    <property type="term" value="F:antiporter activity"/>
    <property type="evidence" value="ECO:0007669"/>
    <property type="project" value="UniProtKB-KW"/>
</dbReference>
<comment type="similarity">
    <text evidence="3">Belongs to the multi antimicrobial extrusion (MATE) (TC 2.A.66.1) family.</text>
</comment>
<name>A0A921HMJ6_9FIRM</name>
<keyword evidence="11 13" id="KW-0472">Membrane</keyword>
<dbReference type="CDD" id="cd13138">
    <property type="entry name" value="MATE_yoeA_like"/>
    <property type="match status" value="1"/>
</dbReference>
<dbReference type="InterPro" id="IPR048279">
    <property type="entry name" value="MdtK-like"/>
</dbReference>
<feature type="transmembrane region" description="Helical" evidence="13">
    <location>
        <begin position="315"/>
        <end position="335"/>
    </location>
</feature>
<evidence type="ECO:0000256" key="1">
    <source>
        <dbReference type="ARBA" id="ARBA00003408"/>
    </source>
</evidence>
<evidence type="ECO:0000256" key="6">
    <source>
        <dbReference type="ARBA" id="ARBA00022449"/>
    </source>
</evidence>
<dbReference type="EMBL" id="DYVR01000050">
    <property type="protein sequence ID" value="HJF84362.1"/>
    <property type="molecule type" value="Genomic_DNA"/>
</dbReference>
<dbReference type="Proteomes" id="UP000780768">
    <property type="component" value="Unassembled WGS sequence"/>
</dbReference>
<comment type="function">
    <text evidence="1">Multidrug efflux pump.</text>
</comment>
<reference evidence="14" key="2">
    <citation type="submission" date="2021-09" db="EMBL/GenBank/DDBJ databases">
        <authorList>
            <person name="Gilroy R."/>
        </authorList>
    </citation>
    <scope>NUCLEOTIDE SEQUENCE</scope>
    <source>
        <strain evidence="14">7318</strain>
    </source>
</reference>
<feature type="transmembrane region" description="Helical" evidence="13">
    <location>
        <begin position="165"/>
        <end position="185"/>
    </location>
</feature>
<feature type="transmembrane region" description="Helical" evidence="13">
    <location>
        <begin position="355"/>
        <end position="378"/>
    </location>
</feature>
<evidence type="ECO:0000256" key="12">
    <source>
        <dbReference type="ARBA" id="ARBA00031636"/>
    </source>
</evidence>
<dbReference type="GO" id="GO:0005886">
    <property type="term" value="C:plasma membrane"/>
    <property type="evidence" value="ECO:0007669"/>
    <property type="project" value="UniProtKB-SubCell"/>
</dbReference>
<feature type="transmembrane region" description="Helical" evidence="13">
    <location>
        <begin position="191"/>
        <end position="214"/>
    </location>
</feature>
<dbReference type="GO" id="GO:0006811">
    <property type="term" value="P:monoatomic ion transport"/>
    <property type="evidence" value="ECO:0007669"/>
    <property type="project" value="UniProtKB-KW"/>
</dbReference>
<dbReference type="InterPro" id="IPR002528">
    <property type="entry name" value="MATE_fam"/>
</dbReference>
<evidence type="ECO:0000256" key="5">
    <source>
        <dbReference type="ARBA" id="ARBA00022448"/>
    </source>
</evidence>
<evidence type="ECO:0000256" key="3">
    <source>
        <dbReference type="ARBA" id="ARBA00010199"/>
    </source>
</evidence>
<dbReference type="AlphaFoldDB" id="A0A921HMJ6"/>
<proteinExistence type="inferred from homology"/>
<dbReference type="GO" id="GO:0042910">
    <property type="term" value="F:xenobiotic transmembrane transporter activity"/>
    <property type="evidence" value="ECO:0007669"/>
    <property type="project" value="InterPro"/>
</dbReference>
<keyword evidence="10" id="KW-0406">Ion transport</keyword>
<feature type="transmembrane region" description="Helical" evidence="13">
    <location>
        <begin position="21"/>
        <end position="43"/>
    </location>
</feature>
<feature type="transmembrane region" description="Helical" evidence="13">
    <location>
        <begin position="385"/>
        <end position="404"/>
    </location>
</feature>
<evidence type="ECO:0000313" key="14">
    <source>
        <dbReference type="EMBL" id="HJF84362.1"/>
    </source>
</evidence>
<dbReference type="PANTHER" id="PTHR43298:SF2">
    <property type="entry name" value="FMN_FAD EXPORTER YEEO-RELATED"/>
    <property type="match status" value="1"/>
</dbReference>
<organism evidence="14 15">
    <name type="scientific">Megamonas hypermegale</name>
    <dbReference type="NCBI Taxonomy" id="158847"/>
    <lineage>
        <taxon>Bacteria</taxon>
        <taxon>Bacillati</taxon>
        <taxon>Bacillota</taxon>
        <taxon>Negativicutes</taxon>
        <taxon>Selenomonadales</taxon>
        <taxon>Selenomonadaceae</taxon>
        <taxon>Megamonas</taxon>
    </lineage>
</organism>
<evidence type="ECO:0000256" key="2">
    <source>
        <dbReference type="ARBA" id="ARBA00004651"/>
    </source>
</evidence>
<comment type="caution">
    <text evidence="14">The sequence shown here is derived from an EMBL/GenBank/DDBJ whole genome shotgun (WGS) entry which is preliminary data.</text>
</comment>
<evidence type="ECO:0000256" key="9">
    <source>
        <dbReference type="ARBA" id="ARBA00022989"/>
    </source>
</evidence>
<keyword evidence="9 13" id="KW-1133">Transmembrane helix</keyword>
<evidence type="ECO:0000256" key="10">
    <source>
        <dbReference type="ARBA" id="ARBA00023065"/>
    </source>
</evidence>
<gene>
    <name evidence="14" type="ORF">K8V65_01670</name>
</gene>
<sequence length="449" mass="49566">MQYDLTAGPVARTMLKFSLPMIFGDLFQQLYNISDTLIVGWFIGTDALAAVGTSYTLIIFLTSILLGLCMGSGALFSIFYGEKNTDSLKSSIFLSFMLILIITAVINVLIFIYIDEIIVFMQIPLEIYDLAYEYLYIIFIGFSFTFIYNYFTCLLRAVGNSNTPLLFLGASAVLNIILAIIFVAVCGWGVAGSAIATVVSQGLCALGLTLYTVLKCPELMPEKRHLKWDFAMLKNITNASVLTCTQQSVMNFGILMVQGLVNSFGPTVMAAFTVAVKIDTLAYMPAQDFGNAFSTFIGQNFGAKQYDRIKQGIRAAIKISFLFCLIISVGVFVFAEPLMTIFIDASETEIIHVGAMYLRIEGSFYFGIGILFLLYGFYRAINFPLMSVILTVISLGTRVGLAYYLAAIPSVGVDGIWWSIPIGWILADIFGLVYYKCKKTKLLGQLNNV</sequence>
<evidence type="ECO:0000256" key="13">
    <source>
        <dbReference type="SAM" id="Phobius"/>
    </source>
</evidence>
<dbReference type="NCBIfam" id="TIGR00797">
    <property type="entry name" value="matE"/>
    <property type="match status" value="1"/>
</dbReference>
<evidence type="ECO:0000313" key="15">
    <source>
        <dbReference type="Proteomes" id="UP000780768"/>
    </source>
</evidence>
<feature type="transmembrane region" description="Helical" evidence="13">
    <location>
        <begin position="55"/>
        <end position="80"/>
    </location>
</feature>
<evidence type="ECO:0000256" key="7">
    <source>
        <dbReference type="ARBA" id="ARBA00022475"/>
    </source>
</evidence>
<dbReference type="Pfam" id="PF01554">
    <property type="entry name" value="MatE"/>
    <property type="match status" value="2"/>
</dbReference>
<keyword evidence="7" id="KW-1003">Cell membrane</keyword>
<evidence type="ECO:0000256" key="4">
    <source>
        <dbReference type="ARBA" id="ARBA00020268"/>
    </source>
</evidence>
<keyword evidence="8 13" id="KW-0812">Transmembrane</keyword>
<accession>A0A921HMJ6</accession>
<keyword evidence="5" id="KW-0813">Transport</keyword>
<evidence type="ECO:0000256" key="11">
    <source>
        <dbReference type="ARBA" id="ARBA00023136"/>
    </source>
</evidence>
<protein>
    <recommendedName>
        <fullName evidence="4">Probable multidrug resistance protein NorM</fullName>
    </recommendedName>
    <alternativeName>
        <fullName evidence="12">Multidrug-efflux transporter</fullName>
    </alternativeName>
</protein>
<evidence type="ECO:0000256" key="8">
    <source>
        <dbReference type="ARBA" id="ARBA00022692"/>
    </source>
</evidence>
<dbReference type="InterPro" id="IPR050222">
    <property type="entry name" value="MATE_MdtK"/>
</dbReference>
<feature type="transmembrane region" description="Helical" evidence="13">
    <location>
        <begin position="134"/>
        <end position="153"/>
    </location>
</feature>
<dbReference type="PANTHER" id="PTHR43298">
    <property type="entry name" value="MULTIDRUG RESISTANCE PROTEIN NORM-RELATED"/>
    <property type="match status" value="1"/>
</dbReference>
<feature type="transmembrane region" description="Helical" evidence="13">
    <location>
        <begin position="92"/>
        <end position="114"/>
    </location>
</feature>
<dbReference type="PIRSF" id="PIRSF006603">
    <property type="entry name" value="DinF"/>
    <property type="match status" value="1"/>
</dbReference>
<feature type="transmembrane region" description="Helical" evidence="13">
    <location>
        <begin position="416"/>
        <end position="435"/>
    </location>
</feature>
<reference evidence="14" key="1">
    <citation type="journal article" date="2021" name="PeerJ">
        <title>Extensive microbial diversity within the chicken gut microbiome revealed by metagenomics and culture.</title>
        <authorList>
            <person name="Gilroy R."/>
            <person name="Ravi A."/>
            <person name="Getino M."/>
            <person name="Pursley I."/>
            <person name="Horton D.L."/>
            <person name="Alikhan N.F."/>
            <person name="Baker D."/>
            <person name="Gharbi K."/>
            <person name="Hall N."/>
            <person name="Watson M."/>
            <person name="Adriaenssens E.M."/>
            <person name="Foster-Nyarko E."/>
            <person name="Jarju S."/>
            <person name="Secka A."/>
            <person name="Antonio M."/>
            <person name="Oren A."/>
            <person name="Chaudhuri R.R."/>
            <person name="La Ragione R."/>
            <person name="Hildebrand F."/>
            <person name="Pallen M.J."/>
        </authorList>
    </citation>
    <scope>NUCLEOTIDE SEQUENCE</scope>
    <source>
        <strain evidence="14">7318</strain>
    </source>
</reference>
<keyword evidence="6" id="KW-0050">Antiport</keyword>
<comment type="subcellular location">
    <subcellularLocation>
        <location evidence="2">Cell membrane</location>
        <topology evidence="2">Multi-pass membrane protein</topology>
    </subcellularLocation>
</comment>